<comment type="caution">
    <text evidence="1">The sequence shown here is derived from an EMBL/GenBank/DDBJ whole genome shotgun (WGS) entry which is preliminary data.</text>
</comment>
<dbReference type="EMBL" id="JACVVK020000474">
    <property type="protein sequence ID" value="KAK7473325.1"/>
    <property type="molecule type" value="Genomic_DNA"/>
</dbReference>
<accession>A0ABD0JEQ4</accession>
<evidence type="ECO:0000313" key="2">
    <source>
        <dbReference type="Proteomes" id="UP001519460"/>
    </source>
</evidence>
<evidence type="ECO:0000313" key="1">
    <source>
        <dbReference type="EMBL" id="KAK7473325.1"/>
    </source>
</evidence>
<name>A0ABD0JEQ4_9CAEN</name>
<organism evidence="1 2">
    <name type="scientific">Batillaria attramentaria</name>
    <dbReference type="NCBI Taxonomy" id="370345"/>
    <lineage>
        <taxon>Eukaryota</taxon>
        <taxon>Metazoa</taxon>
        <taxon>Spiralia</taxon>
        <taxon>Lophotrochozoa</taxon>
        <taxon>Mollusca</taxon>
        <taxon>Gastropoda</taxon>
        <taxon>Caenogastropoda</taxon>
        <taxon>Sorbeoconcha</taxon>
        <taxon>Cerithioidea</taxon>
        <taxon>Batillariidae</taxon>
        <taxon>Batillaria</taxon>
    </lineage>
</organism>
<reference evidence="1 2" key="1">
    <citation type="journal article" date="2023" name="Sci. Data">
        <title>Genome assembly of the Korean intertidal mud-creeper Batillaria attramentaria.</title>
        <authorList>
            <person name="Patra A.K."/>
            <person name="Ho P.T."/>
            <person name="Jun S."/>
            <person name="Lee S.J."/>
            <person name="Kim Y."/>
            <person name="Won Y.J."/>
        </authorList>
    </citation>
    <scope>NUCLEOTIDE SEQUENCE [LARGE SCALE GENOMIC DNA]</scope>
    <source>
        <strain evidence="1">Wonlab-2016</strain>
    </source>
</reference>
<proteinExistence type="predicted"/>
<keyword evidence="2" id="KW-1185">Reference proteome</keyword>
<sequence length="116" mass="13123">MHLIALGRTAERSQDRSHIQGVFYSLQQLQEEFHGQIQDRSEVQLSTQAHHPSRQVDSNARQSTCMLQGLHSCRQDSIFWGQIYSQLLSPASEILHPTAKSKHFTSFMLSSAMAAL</sequence>
<gene>
    <name evidence="1" type="ORF">BaRGS_00035457</name>
</gene>
<dbReference type="AlphaFoldDB" id="A0ABD0JEQ4"/>
<dbReference type="Proteomes" id="UP001519460">
    <property type="component" value="Unassembled WGS sequence"/>
</dbReference>
<protein>
    <submittedName>
        <fullName evidence="1">Uncharacterized protein</fullName>
    </submittedName>
</protein>